<evidence type="ECO:0000313" key="1">
    <source>
        <dbReference type="EMBL" id="CQD07119.1"/>
    </source>
</evidence>
<gene>
    <name evidence="1" type="ORF">BN970_01334</name>
</gene>
<protein>
    <submittedName>
        <fullName evidence="1">PhiRv1 phage protein</fullName>
    </submittedName>
</protein>
<evidence type="ECO:0000313" key="2">
    <source>
        <dbReference type="Proteomes" id="UP000182227"/>
    </source>
</evidence>
<dbReference type="EMBL" id="CTEF01000001">
    <property type="protein sequence ID" value="CQD07119.1"/>
    <property type="molecule type" value="Genomic_DNA"/>
</dbReference>
<dbReference type="Proteomes" id="UP000182227">
    <property type="component" value="Unassembled WGS sequence"/>
</dbReference>
<sequence length="94" mass="10246">MPVGTGRRDSETEHSIPSLLSSEIPVSYAAMHEHRARVAALTRSRTPDDPALLDARAKMREEALVNAIERALAKAPPLTHEVRSRIVGLLSPEA</sequence>
<accession>A0A0U1D4N9</accession>
<organism evidence="1 2">
    <name type="scientific">Mycolicibacterium conceptionense</name>
    <dbReference type="NCBI Taxonomy" id="451644"/>
    <lineage>
        <taxon>Bacteria</taxon>
        <taxon>Bacillati</taxon>
        <taxon>Actinomycetota</taxon>
        <taxon>Actinomycetes</taxon>
        <taxon>Mycobacteriales</taxon>
        <taxon>Mycobacteriaceae</taxon>
        <taxon>Mycolicibacterium</taxon>
    </lineage>
</organism>
<reference evidence="1 2" key="1">
    <citation type="submission" date="2015-03" db="EMBL/GenBank/DDBJ databases">
        <authorList>
            <person name="Murphy D."/>
        </authorList>
    </citation>
    <scope>NUCLEOTIDE SEQUENCE [LARGE SCALE GENOMIC DNA]</scope>
    <source>
        <strain evidence="1 2">D16</strain>
    </source>
</reference>
<proteinExistence type="predicted"/>
<name>A0A0U1D4N9_9MYCO</name>
<dbReference type="AlphaFoldDB" id="A0A0U1D4N9"/>